<evidence type="ECO:0000256" key="3">
    <source>
        <dbReference type="ARBA" id="ARBA00023163"/>
    </source>
</evidence>
<feature type="domain" description="HTH gntR-type" evidence="4">
    <location>
        <begin position="3"/>
        <end position="71"/>
    </location>
</feature>
<keyword evidence="3" id="KW-0804">Transcription</keyword>
<dbReference type="CDD" id="cd07377">
    <property type="entry name" value="WHTH_GntR"/>
    <property type="match status" value="1"/>
</dbReference>
<dbReference type="EMBL" id="CP093366">
    <property type="protein sequence ID" value="UQS82474.1"/>
    <property type="molecule type" value="Genomic_DNA"/>
</dbReference>
<dbReference type="Gene3D" id="1.10.10.10">
    <property type="entry name" value="Winged helix-like DNA-binding domain superfamily/Winged helix DNA-binding domain"/>
    <property type="match status" value="1"/>
</dbReference>
<accession>A0ABY4P9U3</accession>
<dbReference type="InterPro" id="IPR050679">
    <property type="entry name" value="Bact_HTH_transcr_reg"/>
</dbReference>
<dbReference type="InterPro" id="IPR036388">
    <property type="entry name" value="WH-like_DNA-bd_sf"/>
</dbReference>
<dbReference type="Gene3D" id="3.40.1410.10">
    <property type="entry name" value="Chorismate lyase-like"/>
    <property type="match status" value="1"/>
</dbReference>
<evidence type="ECO:0000256" key="1">
    <source>
        <dbReference type="ARBA" id="ARBA00023015"/>
    </source>
</evidence>
<dbReference type="PANTHER" id="PTHR44846:SF1">
    <property type="entry name" value="MANNOSYL-D-GLYCERATE TRANSPORT_METABOLISM SYSTEM REPRESSOR MNGR-RELATED"/>
    <property type="match status" value="1"/>
</dbReference>
<gene>
    <name evidence="5" type="ORF">MOO45_01965</name>
</gene>
<evidence type="ECO:0000256" key="2">
    <source>
        <dbReference type="ARBA" id="ARBA00023125"/>
    </source>
</evidence>
<dbReference type="PANTHER" id="PTHR44846">
    <property type="entry name" value="MANNOSYL-D-GLYCERATE TRANSPORT/METABOLISM SYSTEM REPRESSOR MNGR-RELATED"/>
    <property type="match status" value="1"/>
</dbReference>
<keyword evidence="6" id="KW-1185">Reference proteome</keyword>
<dbReference type="InterPro" id="IPR011663">
    <property type="entry name" value="UTRA"/>
</dbReference>
<keyword evidence="2" id="KW-0238">DNA-binding</keyword>
<dbReference type="InterPro" id="IPR028978">
    <property type="entry name" value="Chorismate_lyase_/UTRA_dom_sf"/>
</dbReference>
<name>A0ABY4P9U3_9LACO</name>
<dbReference type="SUPFAM" id="SSF46785">
    <property type="entry name" value="Winged helix' DNA-binding domain"/>
    <property type="match status" value="1"/>
</dbReference>
<keyword evidence="1" id="KW-0805">Transcription regulation</keyword>
<organism evidence="5 6">
    <name type="scientific">Bombilactobacillus folatiphilus</name>
    <dbReference type="NCBI Taxonomy" id="2923362"/>
    <lineage>
        <taxon>Bacteria</taxon>
        <taxon>Bacillati</taxon>
        <taxon>Bacillota</taxon>
        <taxon>Bacilli</taxon>
        <taxon>Lactobacillales</taxon>
        <taxon>Lactobacillaceae</taxon>
        <taxon>Bombilactobacillus</taxon>
    </lineage>
</organism>
<sequence>MSRYLYQSAKKDLLNLIADGTFLPNSKIWNERKLATTLGYTRSTIKNAIDALVEDNILQKYPGDGTYLVQLSAEDPLRIGDNAPNSFTQLMRVNKKSLTSHVESFQALYRNTELADLFHNGAQDFYELVRTRFVAQNPLALQKAYIPFKKFPDAHRYDFSQLSLYDYMDFKNKKPIQFKTKIRAFKLVDAQVQLSQLFSPTDYAYLLYFEYWGYTNKHELVEYTQSWYNPEFVNYKITTKR</sequence>
<reference evidence="5" key="1">
    <citation type="journal article" date="2022" name="Int. J. Syst. Evol. Microbiol.">
        <title>Apilactobacillus apisilvae sp. nov., Nicolia spurrieriana gen. nov. sp. nov., Bombilactobacillus folatiphilus sp. nov. and Bombilactobacillus thymidiniphilus sp. nov., four new lactic acid bacterial isolates from stingless bees Tetragonula carbonaria and Austroplebeia australis.</title>
        <authorList>
            <person name="Oliphant S.A."/>
            <person name="Watson-Haigh N.S."/>
            <person name="Sumby K.M."/>
            <person name="Gardner J."/>
            <person name="Groom S."/>
            <person name="Jiranek V."/>
        </authorList>
    </citation>
    <scope>NUCLEOTIDE SEQUENCE</scope>
    <source>
        <strain evidence="5">SG4_D2</strain>
    </source>
</reference>
<dbReference type="SMART" id="SM00345">
    <property type="entry name" value="HTH_GNTR"/>
    <property type="match status" value="1"/>
</dbReference>
<dbReference type="InterPro" id="IPR036390">
    <property type="entry name" value="WH_DNA-bd_sf"/>
</dbReference>
<protein>
    <submittedName>
        <fullName evidence="5">GntR family transcriptional regulator</fullName>
    </submittedName>
</protein>
<evidence type="ECO:0000313" key="6">
    <source>
        <dbReference type="Proteomes" id="UP000831495"/>
    </source>
</evidence>
<dbReference type="InterPro" id="IPR000524">
    <property type="entry name" value="Tscrpt_reg_HTH_GntR"/>
</dbReference>
<dbReference type="RefSeq" id="WP_249514752.1">
    <property type="nucleotide sequence ID" value="NZ_CP093366.1"/>
</dbReference>
<evidence type="ECO:0000259" key="4">
    <source>
        <dbReference type="PROSITE" id="PS50949"/>
    </source>
</evidence>
<dbReference type="Pfam" id="PF07702">
    <property type="entry name" value="UTRA"/>
    <property type="match status" value="1"/>
</dbReference>
<dbReference type="SUPFAM" id="SSF64288">
    <property type="entry name" value="Chorismate lyase-like"/>
    <property type="match status" value="1"/>
</dbReference>
<dbReference type="SMART" id="SM00866">
    <property type="entry name" value="UTRA"/>
    <property type="match status" value="1"/>
</dbReference>
<proteinExistence type="predicted"/>
<dbReference type="Pfam" id="PF00392">
    <property type="entry name" value="GntR"/>
    <property type="match status" value="1"/>
</dbReference>
<evidence type="ECO:0000313" key="5">
    <source>
        <dbReference type="EMBL" id="UQS82474.1"/>
    </source>
</evidence>
<dbReference type="Proteomes" id="UP000831495">
    <property type="component" value="Chromosome"/>
</dbReference>
<dbReference type="PROSITE" id="PS50949">
    <property type="entry name" value="HTH_GNTR"/>
    <property type="match status" value="1"/>
</dbReference>